<dbReference type="PANTHER" id="PTHR47332:SF4">
    <property type="entry name" value="SET DOMAIN-CONTAINING PROTEIN 5"/>
    <property type="match status" value="1"/>
</dbReference>
<feature type="compositionally biased region" description="Polar residues" evidence="1">
    <location>
        <begin position="486"/>
        <end position="501"/>
    </location>
</feature>
<dbReference type="AlphaFoldDB" id="A0A9N9LRS4"/>
<organism evidence="3 4">
    <name type="scientific">Hymenoscyphus albidus</name>
    <dbReference type="NCBI Taxonomy" id="595503"/>
    <lineage>
        <taxon>Eukaryota</taxon>
        <taxon>Fungi</taxon>
        <taxon>Dikarya</taxon>
        <taxon>Ascomycota</taxon>
        <taxon>Pezizomycotina</taxon>
        <taxon>Leotiomycetes</taxon>
        <taxon>Helotiales</taxon>
        <taxon>Helotiaceae</taxon>
        <taxon>Hymenoscyphus</taxon>
    </lineage>
</organism>
<evidence type="ECO:0000259" key="2">
    <source>
        <dbReference type="PROSITE" id="PS50280"/>
    </source>
</evidence>
<feature type="region of interest" description="Disordered" evidence="1">
    <location>
        <begin position="486"/>
        <end position="538"/>
    </location>
</feature>
<evidence type="ECO:0000313" key="4">
    <source>
        <dbReference type="Proteomes" id="UP000701801"/>
    </source>
</evidence>
<dbReference type="EMBL" id="CAJVRM010000173">
    <property type="protein sequence ID" value="CAG8976356.1"/>
    <property type="molecule type" value="Genomic_DNA"/>
</dbReference>
<dbReference type="SUPFAM" id="SSF82199">
    <property type="entry name" value="SET domain"/>
    <property type="match status" value="1"/>
</dbReference>
<dbReference type="InterPro" id="IPR053185">
    <property type="entry name" value="SET_domain_protein"/>
</dbReference>
<dbReference type="Gene3D" id="2.170.270.10">
    <property type="entry name" value="SET domain"/>
    <property type="match status" value="1"/>
</dbReference>
<feature type="region of interest" description="Disordered" evidence="1">
    <location>
        <begin position="451"/>
        <end position="474"/>
    </location>
</feature>
<dbReference type="InterPro" id="IPR001214">
    <property type="entry name" value="SET_dom"/>
</dbReference>
<gene>
    <name evidence="3" type="ORF">HYALB_00006129</name>
</gene>
<proteinExistence type="predicted"/>
<accession>A0A9N9LRS4</accession>
<evidence type="ECO:0000313" key="3">
    <source>
        <dbReference type="EMBL" id="CAG8976356.1"/>
    </source>
</evidence>
<reference evidence="3" key="1">
    <citation type="submission" date="2021-07" db="EMBL/GenBank/DDBJ databases">
        <authorList>
            <person name="Durling M."/>
        </authorList>
    </citation>
    <scope>NUCLEOTIDE SEQUENCE</scope>
</reference>
<dbReference type="Pfam" id="PF00856">
    <property type="entry name" value="SET"/>
    <property type="match status" value="1"/>
</dbReference>
<dbReference type="PANTHER" id="PTHR47332">
    <property type="entry name" value="SET DOMAIN-CONTAINING PROTEIN 5"/>
    <property type="match status" value="1"/>
</dbReference>
<dbReference type="Proteomes" id="UP000701801">
    <property type="component" value="Unassembled WGS sequence"/>
</dbReference>
<feature type="domain" description="SET" evidence="2">
    <location>
        <begin position="278"/>
        <end position="415"/>
    </location>
</feature>
<sequence>MPRNINQVSEASNPEEVVQYALQKQDRSAATQSRVVDAQLSTESVPIDDPLLPTGLLPLADLRGFPNQNQENIAGTAQTPEQHLLQHQIIEKAQTFPGQIPLTRCPPVMPLSGWCWATFKLTCLADVSTPIRPGRDAFIANQVNNGGSSGQVKGSGLGVAPEKGKAPAVISKSVPIKSDTKANYSIWKHVQGGLFQSSFGSLMATLNADSSAEPPVLYIRLQNDCNNIPNFFGVDGTRENNSVQPAQAEPGLLTPFTDSRFAFTVCLIHAVDFCFLDEKYEIDPSYQMFATTTIPQDEVILHERCLVILEESNIFGQRDMRLADVQYTFQNAPPEAKRYLEALHPPTGGFRVMTETNHFTRHPNGHMIRRYYHKISNVRHCCHPNAQMTLLDDQSVILRAIRKIKKGDEVTVAYLEMDNEKTEPKMREIYNIHCSRRCVRCTTPATTIGQLQGQADNTHRISEPAPVSQPVDPIPLQEYRLSNADTMKGSDQSQDNDSQKNMAVPGSFPNNSNPPANHGIPTPPQSVPPNDHRGDSCRSCGLSGSMKEWLSTLREKVSRVRGKVSEFCQRMSIKRHVVPRDSGAGGNQIPDAAVLTDAIPNLRSAPPDNLTPTR</sequence>
<dbReference type="PROSITE" id="PS50280">
    <property type="entry name" value="SET"/>
    <property type="match status" value="1"/>
</dbReference>
<comment type="caution">
    <text evidence="3">The sequence shown here is derived from an EMBL/GenBank/DDBJ whole genome shotgun (WGS) entry which is preliminary data.</text>
</comment>
<keyword evidence="4" id="KW-1185">Reference proteome</keyword>
<dbReference type="CDD" id="cd20071">
    <property type="entry name" value="SET_SMYD"/>
    <property type="match status" value="1"/>
</dbReference>
<protein>
    <recommendedName>
        <fullName evidence="2">SET domain-containing protein</fullName>
    </recommendedName>
</protein>
<dbReference type="OrthoDB" id="3516286at2759"/>
<name>A0A9N9LRS4_9HELO</name>
<dbReference type="InterPro" id="IPR046341">
    <property type="entry name" value="SET_dom_sf"/>
</dbReference>
<evidence type="ECO:0000256" key="1">
    <source>
        <dbReference type="SAM" id="MobiDB-lite"/>
    </source>
</evidence>